<feature type="domain" description="AB hydrolase-1" evidence="2">
    <location>
        <begin position="21"/>
        <end position="236"/>
    </location>
</feature>
<dbReference type="Gene3D" id="3.40.50.1820">
    <property type="entry name" value="alpha/beta hydrolase"/>
    <property type="match status" value="1"/>
</dbReference>
<dbReference type="RefSeq" id="WP_201636615.1">
    <property type="nucleotide sequence ID" value="NZ_JAEQNB010000005.1"/>
</dbReference>
<dbReference type="PANTHER" id="PTHR43798:SF31">
    <property type="entry name" value="AB HYDROLASE SUPERFAMILY PROTEIN YCLE"/>
    <property type="match status" value="1"/>
</dbReference>
<dbReference type="Proteomes" id="UP000602284">
    <property type="component" value="Unassembled WGS sequence"/>
</dbReference>
<reference evidence="3 4" key="1">
    <citation type="submission" date="2021-01" db="EMBL/GenBank/DDBJ databases">
        <title>Tumebacillus sp. strain ITR2 16S ribosomal RNA gene Genome sequencing and assembly.</title>
        <authorList>
            <person name="Kang M."/>
        </authorList>
    </citation>
    <scope>NUCLEOTIDE SEQUENCE [LARGE SCALE GENOMIC DNA]</scope>
    <source>
        <strain evidence="3 4">ITR2</strain>
    </source>
</reference>
<proteinExistence type="predicted"/>
<accession>A0ABS1JCN1</accession>
<evidence type="ECO:0000256" key="1">
    <source>
        <dbReference type="ARBA" id="ARBA00022801"/>
    </source>
</evidence>
<evidence type="ECO:0000313" key="4">
    <source>
        <dbReference type="Proteomes" id="UP000602284"/>
    </source>
</evidence>
<evidence type="ECO:0000259" key="2">
    <source>
        <dbReference type="Pfam" id="PF00561"/>
    </source>
</evidence>
<dbReference type="Pfam" id="PF00561">
    <property type="entry name" value="Abhydrolase_1"/>
    <property type="match status" value="1"/>
</dbReference>
<keyword evidence="4" id="KW-1185">Reference proteome</keyword>
<dbReference type="InterPro" id="IPR029058">
    <property type="entry name" value="AB_hydrolase_fold"/>
</dbReference>
<comment type="caution">
    <text evidence="3">The sequence shown here is derived from an EMBL/GenBank/DDBJ whole genome shotgun (WGS) entry which is preliminary data.</text>
</comment>
<dbReference type="GO" id="GO:0016787">
    <property type="term" value="F:hydrolase activity"/>
    <property type="evidence" value="ECO:0007669"/>
    <property type="project" value="UniProtKB-KW"/>
</dbReference>
<protein>
    <submittedName>
        <fullName evidence="3">Alpha/beta hydrolase</fullName>
    </submittedName>
</protein>
<name>A0ABS1JCN1_9BACL</name>
<evidence type="ECO:0000313" key="3">
    <source>
        <dbReference type="EMBL" id="MBL0388028.1"/>
    </source>
</evidence>
<dbReference type="EMBL" id="JAEQNB010000005">
    <property type="protein sequence ID" value="MBL0388028.1"/>
    <property type="molecule type" value="Genomic_DNA"/>
</dbReference>
<dbReference type="PRINTS" id="PR00111">
    <property type="entry name" value="ABHYDROLASE"/>
</dbReference>
<organism evidence="3 4">
    <name type="scientific">Tumebacillus amylolyticus</name>
    <dbReference type="NCBI Taxonomy" id="2801339"/>
    <lineage>
        <taxon>Bacteria</taxon>
        <taxon>Bacillati</taxon>
        <taxon>Bacillota</taxon>
        <taxon>Bacilli</taxon>
        <taxon>Bacillales</taxon>
        <taxon>Alicyclobacillaceae</taxon>
        <taxon>Tumebacillus</taxon>
    </lineage>
</organism>
<dbReference type="PANTHER" id="PTHR43798">
    <property type="entry name" value="MONOACYLGLYCEROL LIPASE"/>
    <property type="match status" value="1"/>
</dbReference>
<dbReference type="SUPFAM" id="SSF53474">
    <property type="entry name" value="alpha/beta-Hydrolases"/>
    <property type="match status" value="1"/>
</dbReference>
<gene>
    <name evidence="3" type="ORF">JJB07_15525</name>
</gene>
<keyword evidence="1 3" id="KW-0378">Hydrolase</keyword>
<sequence>MPRFEHDGLSHYYTVTGMGFPLILIHGMGLSHQMWIGQTPVFARHYTVIAYDVRGHGGTAPSKDSATVRTYSEDLHALFETLGIEKAVLVGYSSGTLIAEQFAIDHPEKVAGLCLIGSFAKVKGVYMSLKTMFSRWLLLTNFHKLAAYATAVSNAENLVQRGFFYRVAKRASIEEGLRILHAGEDYLTTRQVSSRIHCPVLLVHGSKDHATAIYAREFSQLLPHARLAVVEGVNHAVATRAQKTFNRLLSEWLEELKLS</sequence>
<dbReference type="InterPro" id="IPR050266">
    <property type="entry name" value="AB_hydrolase_sf"/>
</dbReference>
<dbReference type="InterPro" id="IPR000073">
    <property type="entry name" value="AB_hydrolase_1"/>
</dbReference>